<organism evidence="1 2">
    <name type="scientific">Blepharisma stoltei</name>
    <dbReference type="NCBI Taxonomy" id="1481888"/>
    <lineage>
        <taxon>Eukaryota</taxon>
        <taxon>Sar</taxon>
        <taxon>Alveolata</taxon>
        <taxon>Ciliophora</taxon>
        <taxon>Postciliodesmatophora</taxon>
        <taxon>Heterotrichea</taxon>
        <taxon>Heterotrichida</taxon>
        <taxon>Blepharismidae</taxon>
        <taxon>Blepharisma</taxon>
    </lineage>
</organism>
<name>A0AAU9K5L2_9CILI</name>
<accession>A0AAU9K5L2</accession>
<evidence type="ECO:0000313" key="2">
    <source>
        <dbReference type="Proteomes" id="UP001162131"/>
    </source>
</evidence>
<sequence length="239" mass="28053">MNCISDENETFHLGESKIEKNAFLGIISKINRIIHIIKILLKLFLSYIQKIWSYISEITQNSLLNQFLDKRLIQAEQLKEFLNSFLYNIVFSNDKEDFILRQFLALYFTKLFNGTLDEIRADFITEEIQTVIDMHLKKPQKLNKSQIKELKEILSSPPVKTVFVDQNIWTENYADLFDRTYFTILPRNISGITLFGGTILLQQDLSEEYDEFQSFALKITFIHEAAHAMRKNKHGAYNP</sequence>
<dbReference type="EMBL" id="CAJZBQ010000060">
    <property type="protein sequence ID" value="CAG9335078.1"/>
    <property type="molecule type" value="Genomic_DNA"/>
</dbReference>
<dbReference type="Proteomes" id="UP001162131">
    <property type="component" value="Unassembled WGS sequence"/>
</dbReference>
<reference evidence="1" key="1">
    <citation type="submission" date="2021-09" db="EMBL/GenBank/DDBJ databases">
        <authorList>
            <consortium name="AG Swart"/>
            <person name="Singh M."/>
            <person name="Singh A."/>
            <person name="Seah K."/>
            <person name="Emmerich C."/>
        </authorList>
    </citation>
    <scope>NUCLEOTIDE SEQUENCE</scope>
    <source>
        <strain evidence="1">ATCC30299</strain>
    </source>
</reference>
<gene>
    <name evidence="1" type="ORF">BSTOLATCC_MIC62657</name>
</gene>
<proteinExistence type="predicted"/>
<comment type="caution">
    <text evidence="1">The sequence shown here is derived from an EMBL/GenBank/DDBJ whole genome shotgun (WGS) entry which is preliminary data.</text>
</comment>
<keyword evidence="2" id="KW-1185">Reference proteome</keyword>
<dbReference type="AlphaFoldDB" id="A0AAU9K5L2"/>
<evidence type="ECO:0000313" key="1">
    <source>
        <dbReference type="EMBL" id="CAG9335078.1"/>
    </source>
</evidence>
<protein>
    <submittedName>
        <fullName evidence="1">Uncharacterized protein</fullName>
    </submittedName>
</protein>